<dbReference type="Ensembl" id="ENSRBIT00000062024.1">
    <property type="protein sequence ID" value="ENSRBIP00000038009.1"/>
    <property type="gene ID" value="ENSRBIG00000042552.1"/>
</dbReference>
<keyword evidence="11" id="KW-0812">Transmembrane</keyword>
<dbReference type="GO" id="GO:0005506">
    <property type="term" value="F:iron ion binding"/>
    <property type="evidence" value="ECO:0007669"/>
    <property type="project" value="UniProtKB-UniRule"/>
</dbReference>
<dbReference type="InterPro" id="IPR002401">
    <property type="entry name" value="Cyt_P450_E_grp-I"/>
</dbReference>
<evidence type="ECO:0000313" key="12">
    <source>
        <dbReference type="Ensembl" id="ENSRBIP00000038009.1"/>
    </source>
</evidence>
<name>A0A2K6MQD2_RHIBE</name>
<dbReference type="EC" id="1.14.14.-" evidence="10"/>
<reference evidence="12" key="2">
    <citation type="submission" date="2025-08" db="UniProtKB">
        <authorList>
            <consortium name="Ensembl"/>
        </authorList>
    </citation>
    <scope>IDENTIFICATION</scope>
</reference>
<comment type="similarity">
    <text evidence="3 10">Belongs to the cytochrome P450 family.</text>
</comment>
<evidence type="ECO:0000256" key="8">
    <source>
        <dbReference type="ARBA" id="ARBA00023033"/>
    </source>
</evidence>
<evidence type="ECO:0000256" key="1">
    <source>
        <dbReference type="ARBA" id="ARBA00001971"/>
    </source>
</evidence>
<dbReference type="GO" id="GO:0016712">
    <property type="term" value="F:oxidoreductase activity, acting on paired donors, with incorporation or reduction of molecular oxygen, reduced flavin or flavoprotein as one donor, and incorporation of one atom of oxygen"/>
    <property type="evidence" value="ECO:0007669"/>
    <property type="project" value="InterPro"/>
</dbReference>
<evidence type="ECO:0000256" key="3">
    <source>
        <dbReference type="ARBA" id="ARBA00010617"/>
    </source>
</evidence>
<evidence type="ECO:0000313" key="14">
    <source>
        <dbReference type="VGNC" id="VGNC:82997"/>
    </source>
</evidence>
<feature type="transmembrane region" description="Helical" evidence="11">
    <location>
        <begin position="6"/>
        <end position="24"/>
    </location>
</feature>
<keyword evidence="9 11" id="KW-0472">Membrane</keyword>
<keyword evidence="6 10" id="KW-0560">Oxidoreductase</keyword>
<keyword evidence="13" id="KW-1185">Reference proteome</keyword>
<dbReference type="GO" id="GO:0019369">
    <property type="term" value="P:arachidonate metabolic process"/>
    <property type="evidence" value="ECO:0007669"/>
    <property type="project" value="TreeGrafter"/>
</dbReference>
<evidence type="ECO:0000256" key="10">
    <source>
        <dbReference type="RuleBase" id="RU368047"/>
    </source>
</evidence>
<dbReference type="InterPro" id="IPR036396">
    <property type="entry name" value="Cyt_P450_sf"/>
</dbReference>
<evidence type="ECO:0000256" key="7">
    <source>
        <dbReference type="ARBA" id="ARBA00023004"/>
    </source>
</evidence>
<dbReference type="PANTHER" id="PTHR24300:SF1">
    <property type="entry name" value="CYTOCHROME P450 2D6-RELATED"/>
    <property type="match status" value="1"/>
</dbReference>
<dbReference type="PANTHER" id="PTHR24300">
    <property type="entry name" value="CYTOCHROME P450 508A4-RELATED"/>
    <property type="match status" value="1"/>
</dbReference>
<organism evidence="12 13">
    <name type="scientific">Rhinopithecus bieti</name>
    <name type="common">Black snub-nosed monkey</name>
    <name type="synonym">Pygathrix bieti</name>
    <dbReference type="NCBI Taxonomy" id="61621"/>
    <lineage>
        <taxon>Eukaryota</taxon>
        <taxon>Metazoa</taxon>
        <taxon>Chordata</taxon>
        <taxon>Craniata</taxon>
        <taxon>Vertebrata</taxon>
        <taxon>Euteleostomi</taxon>
        <taxon>Mammalia</taxon>
        <taxon>Eutheria</taxon>
        <taxon>Euarchontoglires</taxon>
        <taxon>Primates</taxon>
        <taxon>Haplorrhini</taxon>
        <taxon>Catarrhini</taxon>
        <taxon>Cercopithecidae</taxon>
        <taxon>Colobinae</taxon>
        <taxon>Rhinopithecus</taxon>
    </lineage>
</organism>
<protein>
    <recommendedName>
        <fullName evidence="10">Cytochrome P450</fullName>
        <ecNumber evidence="10">1.14.14.-</ecNumber>
    </recommendedName>
</protein>
<dbReference type="Pfam" id="PF00067">
    <property type="entry name" value="p450"/>
    <property type="match status" value="1"/>
</dbReference>
<sequence>MELDALVPLAVTVAIFLLLVDLMYRRQRWAARYPPGPLPLPGLGNLLHVDFKNTPYCFDQLRRRFGNVFSLQLAWTPVVVLNGLAAVREALVTYGEDTADRPPVPITQVLGFGPHSQGLFLARYGPAWREQRRFSVSTLRNLGLGKKSLEQWVTEEAAYLCAAFTDQAGRPFRPNSLLDKAVSNVIASLTYGRRFEYDDPRFLRLFDLTQEALKEESGLLREVLNAIPLLLRIPGMGGKVLRSQKALLTQLDELLTEHRMTWDPAQTPRDLTEAFLAEMEKVRAAATVGSKGGARASPGDFNEENLRMVVSDLFSAGMGRVQRQRCVTRLVQRFGCIVPLMLPHMTSRDIEGTTLFTNLSSVLKDEAVWEKPSNLEGSCPGARLTEPSPPQAACMLGGPLARHGSSSLLFTCLAGRQRFSFSVPAGQPRPSHHGVFAFLVTPSPYELCAVPR</sequence>
<evidence type="ECO:0000256" key="5">
    <source>
        <dbReference type="ARBA" id="ARBA00022723"/>
    </source>
</evidence>
<dbReference type="VGNC" id="VGNC:82997">
    <property type="gene designation" value="CYP2D6"/>
</dbReference>
<evidence type="ECO:0000256" key="11">
    <source>
        <dbReference type="SAM" id="Phobius"/>
    </source>
</evidence>
<dbReference type="InterPro" id="IPR001128">
    <property type="entry name" value="Cyt_P450"/>
</dbReference>
<keyword evidence="7 10" id="KW-0408">Iron</keyword>
<reference evidence="12" key="3">
    <citation type="submission" date="2025-09" db="UniProtKB">
        <authorList>
            <consortium name="Ensembl"/>
        </authorList>
    </citation>
    <scope>IDENTIFICATION</scope>
</reference>
<dbReference type="Proteomes" id="UP000233180">
    <property type="component" value="Unassembled WGS sequence"/>
</dbReference>
<comment type="function">
    <text evidence="10">Cytochromes P450 are a group of heme-thiolate monooxygenases. In liver microsomes, this enzyme is involved in an NADPH-dependent electron transport pathway. It oxidizes a variety of structurally unrelated compounds, including steroids, fatty acids, and xenobiotics.</text>
</comment>
<proteinExistence type="inferred from homology"/>
<comment type="cofactor">
    <cofactor evidence="1 10">
        <name>heme</name>
        <dbReference type="ChEBI" id="CHEBI:30413"/>
    </cofactor>
</comment>
<keyword evidence="4 10" id="KW-0349">Heme</keyword>
<accession>A0A2K6MQD2</accession>
<keyword evidence="11" id="KW-1133">Transmembrane helix</keyword>
<keyword evidence="5 10" id="KW-0479">Metal-binding</keyword>
<keyword evidence="8 10" id="KW-0503">Monooxygenase</keyword>
<gene>
    <name evidence="14" type="primary">CYP2D6</name>
</gene>
<dbReference type="AlphaFoldDB" id="A0A2K6MQD2"/>
<dbReference type="GO" id="GO:0006805">
    <property type="term" value="P:xenobiotic metabolic process"/>
    <property type="evidence" value="ECO:0007669"/>
    <property type="project" value="TreeGrafter"/>
</dbReference>
<dbReference type="PRINTS" id="PR01686">
    <property type="entry name" value="EP450ICYP2D"/>
</dbReference>
<dbReference type="GeneTree" id="ENSGT00940000153331"/>
<evidence type="ECO:0000313" key="13">
    <source>
        <dbReference type="Proteomes" id="UP000233180"/>
    </source>
</evidence>
<dbReference type="Gene3D" id="1.10.630.10">
    <property type="entry name" value="Cytochrome P450"/>
    <property type="match status" value="2"/>
</dbReference>
<reference evidence="12 13" key="1">
    <citation type="submission" date="2016-06" db="EMBL/GenBank/DDBJ databases">
        <title>Genome of Rhinopithecus bieti.</title>
        <authorList>
            <person name="Wu"/>
            <person name="C.-I. and Zhang"/>
            <person name="Y."/>
        </authorList>
    </citation>
    <scope>NUCLEOTIDE SEQUENCE</scope>
</reference>
<evidence type="ECO:0000256" key="4">
    <source>
        <dbReference type="ARBA" id="ARBA00022617"/>
    </source>
</evidence>
<dbReference type="SUPFAM" id="SSF48264">
    <property type="entry name" value="Cytochrome P450"/>
    <property type="match status" value="1"/>
</dbReference>
<comment type="subcellular location">
    <subcellularLocation>
        <location evidence="10">Endoplasmic reticulum membrane</location>
    </subcellularLocation>
    <subcellularLocation>
        <location evidence="10">Microsome membrane</location>
    </subcellularLocation>
    <subcellularLocation>
        <location evidence="2">Membrane</location>
    </subcellularLocation>
</comment>
<evidence type="ECO:0000256" key="2">
    <source>
        <dbReference type="ARBA" id="ARBA00004370"/>
    </source>
</evidence>
<evidence type="ECO:0000256" key="6">
    <source>
        <dbReference type="ARBA" id="ARBA00023002"/>
    </source>
</evidence>
<evidence type="ECO:0000256" key="9">
    <source>
        <dbReference type="ARBA" id="ARBA00023136"/>
    </source>
</evidence>
<dbReference type="InterPro" id="IPR050182">
    <property type="entry name" value="Cytochrome_P450_fam2"/>
</dbReference>
<dbReference type="GO" id="GO:0005789">
    <property type="term" value="C:endoplasmic reticulum membrane"/>
    <property type="evidence" value="ECO:0007669"/>
    <property type="project" value="UniProtKB-SubCell"/>
</dbReference>
<dbReference type="InterPro" id="IPR008069">
    <property type="entry name" value="Cyt_P450_E_grp-I_CYP2D-like"/>
</dbReference>
<dbReference type="GO" id="GO:0020037">
    <property type="term" value="F:heme binding"/>
    <property type="evidence" value="ECO:0007669"/>
    <property type="project" value="UniProtKB-UniRule"/>
</dbReference>
<dbReference type="PRINTS" id="PR00463">
    <property type="entry name" value="EP450I"/>
</dbReference>